<dbReference type="GeneID" id="16994551"/>
<dbReference type="Gramene" id="CML116CT">
    <property type="protein sequence ID" value="CML116CT"/>
    <property type="gene ID" value="CML116C"/>
</dbReference>
<dbReference type="Gene3D" id="1.25.40.80">
    <property type="match status" value="1"/>
</dbReference>
<proteinExistence type="predicted"/>
<reference evidence="1 2" key="2">
    <citation type="journal article" date="2007" name="BMC Biol.">
        <title>A 100%-complete sequence reveals unusually simple genomic features in the hot-spring red alga Cyanidioschyzon merolae.</title>
        <authorList>
            <person name="Nozaki H."/>
            <person name="Takano H."/>
            <person name="Misumi O."/>
            <person name="Terasawa K."/>
            <person name="Matsuzaki M."/>
            <person name="Maruyama S."/>
            <person name="Nishida K."/>
            <person name="Yagisawa F."/>
            <person name="Yoshida Y."/>
            <person name="Fujiwara T."/>
            <person name="Takio S."/>
            <person name="Tamura K."/>
            <person name="Chung S.J."/>
            <person name="Nakamura S."/>
            <person name="Kuroiwa H."/>
            <person name="Tanaka K."/>
            <person name="Sato N."/>
            <person name="Kuroiwa T."/>
        </authorList>
    </citation>
    <scope>NUCLEOTIDE SEQUENCE [LARGE SCALE GENOMIC DNA]</scope>
    <source>
        <strain evidence="1 2">10D</strain>
    </source>
</reference>
<dbReference type="OrthoDB" id="10481726at2759"/>
<dbReference type="EMBL" id="AP006494">
    <property type="protein sequence ID" value="BAM80726.1"/>
    <property type="molecule type" value="Genomic_DNA"/>
</dbReference>
<dbReference type="PANTHER" id="PTHR11455">
    <property type="entry name" value="CRYPTOCHROME"/>
    <property type="match status" value="1"/>
</dbReference>
<dbReference type="Gene3D" id="3.40.50.620">
    <property type="entry name" value="HUPs"/>
    <property type="match status" value="1"/>
</dbReference>
<keyword evidence="2" id="KW-1185">Reference proteome</keyword>
<protein>
    <submittedName>
        <fullName evidence="1">Uncharacterized protein</fullName>
    </submittedName>
</protein>
<dbReference type="GO" id="GO:0003904">
    <property type="term" value="F:deoxyribodipyrimidine photo-lyase activity"/>
    <property type="evidence" value="ECO:0007669"/>
    <property type="project" value="TreeGrafter"/>
</dbReference>
<dbReference type="Proteomes" id="UP000007014">
    <property type="component" value="Chromosome 12"/>
</dbReference>
<organism evidence="1 2">
    <name type="scientific">Cyanidioschyzon merolae (strain NIES-3377 / 10D)</name>
    <name type="common">Unicellular red alga</name>
    <dbReference type="NCBI Taxonomy" id="280699"/>
    <lineage>
        <taxon>Eukaryota</taxon>
        <taxon>Rhodophyta</taxon>
        <taxon>Bangiophyceae</taxon>
        <taxon>Cyanidiales</taxon>
        <taxon>Cyanidiaceae</taxon>
        <taxon>Cyanidioschyzon</taxon>
    </lineage>
</organism>
<evidence type="ECO:0000313" key="2">
    <source>
        <dbReference type="Proteomes" id="UP000007014"/>
    </source>
</evidence>
<dbReference type="GO" id="GO:0003677">
    <property type="term" value="F:DNA binding"/>
    <property type="evidence" value="ECO:0007669"/>
    <property type="project" value="TreeGrafter"/>
</dbReference>
<sequence>MQSFTVDGLESVLNDGSKFAFVLSNPRCSLVSQSVQLERAQLTRRPIRRRRCVLKINSLAQLLFASSWAAYGFRELERRLEGRLVTAGARRPVHAGGVGVPPSFAGSQYQTVVVWLREGENLRLHDNPVIEKALALSREGASTPDAGRSSGPDQSSWLPTRLLPIFIETPWDKHGRLRTWRQQKQVRECVQFLGEALHQTGSGLVWVRVSDTHLTRLEDMANLRTAALVETLASLELHSLTAVTYPCGGTRLQGLEEEILVQRLGSSTDADAAANALQRRAMCRAIRLVSVQDTANTLFALARLPFSIAKMPDDCDAFAQALDTLGEPEPSQHAPVSLPPLPREALDSPFYYNPEIVSGKPPMVDSPDAHQPFHEQFVLEALEAYAKSETPLVMIADDTIQTRSQGILGVAMELGCLSPRRFWHAIREHLPTTSIRRQCAWFDIILHDFVRLLTWKRGIHPA</sequence>
<dbReference type="KEGG" id="cme:CYME_CML116C"/>
<dbReference type="InterPro" id="IPR002081">
    <property type="entry name" value="Cryptochrome/DNA_photolyase_1"/>
</dbReference>
<dbReference type="SUPFAM" id="SSF52425">
    <property type="entry name" value="Cryptochrome/photolyase, N-terminal domain"/>
    <property type="match status" value="1"/>
</dbReference>
<reference evidence="1 2" key="1">
    <citation type="journal article" date="2004" name="Nature">
        <title>Genome sequence of the ultrasmall unicellular red alga Cyanidioschyzon merolae 10D.</title>
        <authorList>
            <person name="Matsuzaki M."/>
            <person name="Misumi O."/>
            <person name="Shin-i T."/>
            <person name="Maruyama S."/>
            <person name="Takahara M."/>
            <person name="Miyagishima S."/>
            <person name="Mori T."/>
            <person name="Nishida K."/>
            <person name="Yagisawa F."/>
            <person name="Nishida K."/>
            <person name="Yoshida Y."/>
            <person name="Nishimura Y."/>
            <person name="Nakao S."/>
            <person name="Kobayashi T."/>
            <person name="Momoyama Y."/>
            <person name="Higashiyama T."/>
            <person name="Minoda A."/>
            <person name="Sano M."/>
            <person name="Nomoto H."/>
            <person name="Oishi K."/>
            <person name="Hayashi H."/>
            <person name="Ohta F."/>
            <person name="Nishizaka S."/>
            <person name="Haga S."/>
            <person name="Miura S."/>
            <person name="Morishita T."/>
            <person name="Kabeya Y."/>
            <person name="Terasawa K."/>
            <person name="Suzuki Y."/>
            <person name="Ishii Y."/>
            <person name="Asakawa S."/>
            <person name="Takano H."/>
            <person name="Ohta N."/>
            <person name="Kuroiwa H."/>
            <person name="Tanaka K."/>
            <person name="Shimizu N."/>
            <person name="Sugano S."/>
            <person name="Sato N."/>
            <person name="Nozaki H."/>
            <person name="Ogasawara N."/>
            <person name="Kohara Y."/>
            <person name="Kuroiwa T."/>
        </authorList>
    </citation>
    <scope>NUCLEOTIDE SEQUENCE [LARGE SCALE GENOMIC DNA]</scope>
    <source>
        <strain evidence="1 2">10D</strain>
    </source>
</reference>
<dbReference type="InterPro" id="IPR036155">
    <property type="entry name" value="Crypto/Photolyase_N_sf"/>
</dbReference>
<evidence type="ECO:0000313" key="1">
    <source>
        <dbReference type="EMBL" id="BAM80726.1"/>
    </source>
</evidence>
<dbReference type="AlphaFoldDB" id="M1USP6"/>
<dbReference type="GO" id="GO:0071949">
    <property type="term" value="F:FAD binding"/>
    <property type="evidence" value="ECO:0007669"/>
    <property type="project" value="TreeGrafter"/>
</dbReference>
<gene>
    <name evidence="1" type="ORF">CYME_CML116C</name>
</gene>
<dbReference type="PANTHER" id="PTHR11455:SF9">
    <property type="entry name" value="CRYPTOCHROME CIRCADIAN CLOCK 5 ISOFORM X1"/>
    <property type="match status" value="1"/>
</dbReference>
<name>M1USP6_CYAM1</name>
<dbReference type="RefSeq" id="XP_005536762.1">
    <property type="nucleotide sequence ID" value="XM_005536705.1"/>
</dbReference>
<dbReference type="HOGENOM" id="CLU_592337_0_0_1"/>
<dbReference type="InterPro" id="IPR014729">
    <property type="entry name" value="Rossmann-like_a/b/a_fold"/>
</dbReference>
<accession>M1USP6</accession>